<dbReference type="RefSeq" id="WP_035617050.1">
    <property type="nucleotide sequence ID" value="NZ_ARYK01000005.1"/>
</dbReference>
<feature type="transmembrane region" description="Helical" evidence="7">
    <location>
        <begin position="147"/>
        <end position="167"/>
    </location>
</feature>
<dbReference type="AlphaFoldDB" id="A0A059FMA3"/>
<evidence type="ECO:0000259" key="8">
    <source>
        <dbReference type="Pfam" id="PF01757"/>
    </source>
</evidence>
<evidence type="ECO:0000256" key="3">
    <source>
        <dbReference type="ARBA" id="ARBA00022475"/>
    </source>
</evidence>
<evidence type="ECO:0000256" key="5">
    <source>
        <dbReference type="ARBA" id="ARBA00022989"/>
    </source>
</evidence>
<feature type="transmembrane region" description="Helical" evidence="7">
    <location>
        <begin position="265"/>
        <end position="287"/>
    </location>
</feature>
<evidence type="ECO:0000256" key="2">
    <source>
        <dbReference type="ARBA" id="ARBA00007400"/>
    </source>
</evidence>
<reference evidence="9 10" key="1">
    <citation type="journal article" date="2014" name="Antonie Van Leeuwenhoek">
        <title>Hyphomonas beringensis sp. nov. and Hyphomonas chukchiensis sp. nov., isolated from surface seawater of the Bering Sea and Chukchi Sea.</title>
        <authorList>
            <person name="Li C."/>
            <person name="Lai Q."/>
            <person name="Li G."/>
            <person name="Dong C."/>
            <person name="Wang J."/>
            <person name="Liao Y."/>
            <person name="Shao Z."/>
        </authorList>
    </citation>
    <scope>NUCLEOTIDE SEQUENCE [LARGE SCALE GENOMIC DNA]</scope>
    <source>
        <strain evidence="9 10">MHS-2</strain>
    </source>
</reference>
<feature type="transmembrane region" description="Helical" evidence="7">
    <location>
        <begin position="12"/>
        <end position="30"/>
    </location>
</feature>
<keyword evidence="10" id="KW-1185">Reference proteome</keyword>
<proteinExistence type="inferred from homology"/>
<evidence type="ECO:0000256" key="1">
    <source>
        <dbReference type="ARBA" id="ARBA00004651"/>
    </source>
</evidence>
<feature type="domain" description="Acyltransferase 3" evidence="8">
    <location>
        <begin position="7"/>
        <end position="307"/>
    </location>
</feature>
<sequence length="343" mass="37192">MPTERVTWVDRAKGIAIILILASYGAASYALMSEPTGWMGLLARGLEPALIPAIFLVAGLFLSLSLFGSSRTYIDRKLLRLAYFYLVWMVLQTAILDADTLINSPSEFAGQLVSNLVDPPESLSLIYMLAVFHAAMRILRFLPPLKVFGVAAMIQVLFSSGFIVSGWNVTNLFAEWFVFFFAGFAAAPHIFEYAQRMSGQARTLWPVLAGWAMVNAAFVALNIHQLPIIGLVLGFSGAFALVATAVALGSTPVSGPASYLGRQFLPIYLVFTIPMTLLQRGLAATGLVPDGGLAVFLSVMLAMCLALAFHGLAVRTWLNLLFQRPAPFRLTPARAVQSGRLLS</sequence>
<organism evidence="9 10">
    <name type="scientific">Hyphomonas johnsonii MHS-2</name>
    <dbReference type="NCBI Taxonomy" id="1280950"/>
    <lineage>
        <taxon>Bacteria</taxon>
        <taxon>Pseudomonadati</taxon>
        <taxon>Pseudomonadota</taxon>
        <taxon>Alphaproteobacteria</taxon>
        <taxon>Hyphomonadales</taxon>
        <taxon>Hyphomonadaceae</taxon>
        <taxon>Hyphomonas</taxon>
    </lineage>
</organism>
<keyword evidence="3" id="KW-1003">Cell membrane</keyword>
<dbReference type="PANTHER" id="PTHR40074:SF4">
    <property type="entry name" value="INNER MEMBRANE PROTEIN YCFT"/>
    <property type="match status" value="1"/>
</dbReference>
<comment type="subcellular location">
    <subcellularLocation>
        <location evidence="1">Cell membrane</location>
        <topology evidence="1">Multi-pass membrane protein</topology>
    </subcellularLocation>
</comment>
<evidence type="ECO:0000313" key="10">
    <source>
        <dbReference type="Proteomes" id="UP000025171"/>
    </source>
</evidence>
<accession>A0A059FMA3</accession>
<feature type="transmembrane region" description="Helical" evidence="7">
    <location>
        <begin position="203"/>
        <end position="223"/>
    </location>
</feature>
<dbReference type="PANTHER" id="PTHR40074">
    <property type="entry name" value="O-ACETYLTRANSFERASE WECH"/>
    <property type="match status" value="1"/>
</dbReference>
<dbReference type="Proteomes" id="UP000025171">
    <property type="component" value="Unassembled WGS sequence"/>
</dbReference>
<keyword evidence="5 7" id="KW-1133">Transmembrane helix</keyword>
<dbReference type="GO" id="GO:0016413">
    <property type="term" value="F:O-acetyltransferase activity"/>
    <property type="evidence" value="ECO:0007669"/>
    <property type="project" value="TreeGrafter"/>
</dbReference>
<comment type="caution">
    <text evidence="9">The sequence shown here is derived from an EMBL/GenBank/DDBJ whole genome shotgun (WGS) entry which is preliminary data.</text>
</comment>
<dbReference type="STRING" id="1280950.HJO_11722"/>
<comment type="similarity">
    <text evidence="2">Belongs to the acyltransferase 3 family.</text>
</comment>
<evidence type="ECO:0000256" key="7">
    <source>
        <dbReference type="SAM" id="Phobius"/>
    </source>
</evidence>
<feature type="transmembrane region" description="Helical" evidence="7">
    <location>
        <begin position="229"/>
        <end position="253"/>
    </location>
</feature>
<evidence type="ECO:0000256" key="6">
    <source>
        <dbReference type="ARBA" id="ARBA00023136"/>
    </source>
</evidence>
<dbReference type="EMBL" id="ARYK01000005">
    <property type="protein sequence ID" value="KCZ91784.1"/>
    <property type="molecule type" value="Genomic_DNA"/>
</dbReference>
<feature type="transmembrane region" description="Helical" evidence="7">
    <location>
        <begin position="122"/>
        <end position="140"/>
    </location>
</feature>
<keyword evidence="4 7" id="KW-0812">Transmembrane</keyword>
<evidence type="ECO:0000256" key="4">
    <source>
        <dbReference type="ARBA" id="ARBA00022692"/>
    </source>
</evidence>
<name>A0A059FMA3_9PROT</name>
<feature type="transmembrane region" description="Helical" evidence="7">
    <location>
        <begin position="81"/>
        <end position="102"/>
    </location>
</feature>
<feature type="transmembrane region" description="Helical" evidence="7">
    <location>
        <begin position="50"/>
        <end position="69"/>
    </location>
</feature>
<dbReference type="PATRIC" id="fig|1280950.3.peg.2350"/>
<feature type="transmembrane region" description="Helical" evidence="7">
    <location>
        <begin position="173"/>
        <end position="191"/>
    </location>
</feature>
<dbReference type="InterPro" id="IPR002656">
    <property type="entry name" value="Acyl_transf_3_dom"/>
</dbReference>
<dbReference type="OrthoDB" id="9814956at2"/>
<dbReference type="eggNOG" id="COG4763">
    <property type="taxonomic scope" value="Bacteria"/>
</dbReference>
<keyword evidence="6 7" id="KW-0472">Membrane</keyword>
<dbReference type="GO" id="GO:0009246">
    <property type="term" value="P:enterobacterial common antigen biosynthetic process"/>
    <property type="evidence" value="ECO:0007669"/>
    <property type="project" value="TreeGrafter"/>
</dbReference>
<protein>
    <recommendedName>
        <fullName evidence="8">Acyltransferase 3 domain-containing protein</fullName>
    </recommendedName>
</protein>
<dbReference type="GO" id="GO:0005886">
    <property type="term" value="C:plasma membrane"/>
    <property type="evidence" value="ECO:0007669"/>
    <property type="project" value="UniProtKB-SubCell"/>
</dbReference>
<evidence type="ECO:0000313" key="9">
    <source>
        <dbReference type="EMBL" id="KCZ91784.1"/>
    </source>
</evidence>
<dbReference type="Pfam" id="PF01757">
    <property type="entry name" value="Acyl_transf_3"/>
    <property type="match status" value="1"/>
</dbReference>
<gene>
    <name evidence="9" type="ORF">HJO_11722</name>
</gene>
<feature type="transmembrane region" description="Helical" evidence="7">
    <location>
        <begin position="293"/>
        <end position="314"/>
    </location>
</feature>